<evidence type="ECO:0000256" key="3">
    <source>
        <dbReference type="ARBA" id="ARBA00022741"/>
    </source>
</evidence>
<evidence type="ECO:0000256" key="4">
    <source>
        <dbReference type="ARBA" id="ARBA00022840"/>
    </source>
</evidence>
<dbReference type="InterPro" id="IPR017871">
    <property type="entry name" value="ABC_transporter-like_CS"/>
</dbReference>
<evidence type="ECO:0000256" key="5">
    <source>
        <dbReference type="ARBA" id="ARBA00066388"/>
    </source>
</evidence>
<keyword evidence="2" id="KW-0813">Transport</keyword>
<evidence type="ECO:0000313" key="8">
    <source>
        <dbReference type="Proteomes" id="UP000630887"/>
    </source>
</evidence>
<feature type="domain" description="ABC transporter" evidence="6">
    <location>
        <begin position="9"/>
        <end position="245"/>
    </location>
</feature>
<dbReference type="SUPFAM" id="SSF52540">
    <property type="entry name" value="P-loop containing nucleoside triphosphate hydrolases"/>
    <property type="match status" value="1"/>
</dbReference>
<comment type="caution">
    <text evidence="7">The sequence shown here is derived from an EMBL/GenBank/DDBJ whole genome shotgun (WGS) entry which is preliminary data.</text>
</comment>
<sequence length="324" mass="35107">MNRTAAVSIRLEGVRKQYDDGTVAVRELSLELAAGELSVLVGPSGCGKSTILRMVNRLIEPSAGRMWLGADEITAVDPIALRRRIGYVIQNVGLFPHQTVRDNVGTVPRLLGWPKAQVAERTAELLDLVGLDPARYANRYPHELSGGQRQRVGVARALAADPVVLLMDEPFSAVDPIVRGRLQDEFLRLQQAVRKTIVFVTHDVDEAVRLGDRIAVLSEGGKLEQFAPPAELLAKPANTFVAEFVGADRGIKLLAVTPIPREGLRPLPDGDHDGRQAPSVPVDGTLRDALAALLEGDTGWVVVRDGLDALGILTPEDVYAVLRR</sequence>
<dbReference type="InterPro" id="IPR003439">
    <property type="entry name" value="ABC_transporter-like_ATP-bd"/>
</dbReference>
<dbReference type="AlphaFoldDB" id="A0A8J3PB80"/>
<dbReference type="GO" id="GO:0015418">
    <property type="term" value="F:ABC-type quaternary ammonium compound transporting activity"/>
    <property type="evidence" value="ECO:0007669"/>
    <property type="project" value="UniProtKB-EC"/>
</dbReference>
<evidence type="ECO:0000256" key="1">
    <source>
        <dbReference type="ARBA" id="ARBA00005417"/>
    </source>
</evidence>
<dbReference type="InterPro" id="IPR003593">
    <property type="entry name" value="AAA+_ATPase"/>
</dbReference>
<dbReference type="EC" id="7.6.2.9" evidence="5"/>
<gene>
    <name evidence="7" type="ORF">Cco03nite_70690</name>
</gene>
<dbReference type="FunFam" id="3.40.50.300:FF:000425">
    <property type="entry name" value="Probable ABC transporter, ATP-binding subunit"/>
    <property type="match status" value="1"/>
</dbReference>
<dbReference type="GO" id="GO:0005524">
    <property type="term" value="F:ATP binding"/>
    <property type="evidence" value="ECO:0007669"/>
    <property type="project" value="UniProtKB-KW"/>
</dbReference>
<protein>
    <recommendedName>
        <fullName evidence="5">ABC-type quaternary amine transporter</fullName>
        <ecNumber evidence="5">7.6.2.9</ecNumber>
    </recommendedName>
</protein>
<dbReference type="PANTHER" id="PTHR43117:SF4">
    <property type="entry name" value="OSMOPROTECTANT IMPORT ATP-BINDING PROTEIN OSMV"/>
    <property type="match status" value="1"/>
</dbReference>
<dbReference type="PANTHER" id="PTHR43117">
    <property type="entry name" value="OSMOPROTECTANT IMPORT ATP-BINDING PROTEIN OSMV"/>
    <property type="match status" value="1"/>
</dbReference>
<dbReference type="Pfam" id="PF00005">
    <property type="entry name" value="ABC_tran"/>
    <property type="match status" value="1"/>
</dbReference>
<dbReference type="Proteomes" id="UP000630887">
    <property type="component" value="Unassembled WGS sequence"/>
</dbReference>
<comment type="similarity">
    <text evidence="1">Belongs to the ABC transporter superfamily.</text>
</comment>
<name>A0A8J3PB80_9ACTN</name>
<reference evidence="7 8" key="1">
    <citation type="submission" date="2021-01" db="EMBL/GenBank/DDBJ databases">
        <title>Whole genome shotgun sequence of Catellatospora coxensis NBRC 107359.</title>
        <authorList>
            <person name="Komaki H."/>
            <person name="Tamura T."/>
        </authorList>
    </citation>
    <scope>NUCLEOTIDE SEQUENCE [LARGE SCALE GENOMIC DNA]</scope>
    <source>
        <strain evidence="7 8">NBRC 107359</strain>
    </source>
</reference>
<dbReference type="SMART" id="SM00382">
    <property type="entry name" value="AAA"/>
    <property type="match status" value="1"/>
</dbReference>
<dbReference type="GO" id="GO:0016887">
    <property type="term" value="F:ATP hydrolysis activity"/>
    <property type="evidence" value="ECO:0007669"/>
    <property type="project" value="InterPro"/>
</dbReference>
<keyword evidence="8" id="KW-1185">Reference proteome</keyword>
<dbReference type="RefSeq" id="WP_203698275.1">
    <property type="nucleotide sequence ID" value="NZ_BAAALC010000023.1"/>
</dbReference>
<organism evidence="7 8">
    <name type="scientific">Catellatospora coxensis</name>
    <dbReference type="NCBI Taxonomy" id="310354"/>
    <lineage>
        <taxon>Bacteria</taxon>
        <taxon>Bacillati</taxon>
        <taxon>Actinomycetota</taxon>
        <taxon>Actinomycetes</taxon>
        <taxon>Micromonosporales</taxon>
        <taxon>Micromonosporaceae</taxon>
        <taxon>Catellatospora</taxon>
    </lineage>
</organism>
<keyword evidence="3" id="KW-0547">Nucleotide-binding</keyword>
<dbReference type="EMBL" id="BONI01000086">
    <property type="protein sequence ID" value="GIG10369.1"/>
    <property type="molecule type" value="Genomic_DNA"/>
</dbReference>
<dbReference type="InterPro" id="IPR027417">
    <property type="entry name" value="P-loop_NTPase"/>
</dbReference>
<dbReference type="PROSITE" id="PS50893">
    <property type="entry name" value="ABC_TRANSPORTER_2"/>
    <property type="match status" value="1"/>
</dbReference>
<evidence type="ECO:0000256" key="2">
    <source>
        <dbReference type="ARBA" id="ARBA00022448"/>
    </source>
</evidence>
<dbReference type="PROSITE" id="PS00211">
    <property type="entry name" value="ABC_TRANSPORTER_1"/>
    <property type="match status" value="1"/>
</dbReference>
<evidence type="ECO:0000313" key="7">
    <source>
        <dbReference type="EMBL" id="GIG10369.1"/>
    </source>
</evidence>
<keyword evidence="4" id="KW-0067">ATP-binding</keyword>
<accession>A0A8J3PB80</accession>
<dbReference type="Gene3D" id="3.40.50.300">
    <property type="entry name" value="P-loop containing nucleotide triphosphate hydrolases"/>
    <property type="match status" value="1"/>
</dbReference>
<proteinExistence type="inferred from homology"/>
<evidence type="ECO:0000259" key="6">
    <source>
        <dbReference type="PROSITE" id="PS50893"/>
    </source>
</evidence>